<proteinExistence type="predicted"/>
<feature type="transmembrane region" description="Helical" evidence="1">
    <location>
        <begin position="43"/>
        <end position="64"/>
    </location>
</feature>
<keyword evidence="1" id="KW-0812">Transmembrane</keyword>
<reference evidence="2 3" key="1">
    <citation type="journal article" date="2016" name="Nat. Commun.">
        <title>Thousands of microbial genomes shed light on interconnected biogeochemical processes in an aquifer system.</title>
        <authorList>
            <person name="Anantharaman K."/>
            <person name="Brown C.T."/>
            <person name="Hug L.A."/>
            <person name="Sharon I."/>
            <person name="Castelle C.J."/>
            <person name="Probst A.J."/>
            <person name="Thomas B.C."/>
            <person name="Singh A."/>
            <person name="Wilkins M.J."/>
            <person name="Karaoz U."/>
            <person name="Brodie E.L."/>
            <person name="Williams K.H."/>
            <person name="Hubbard S.S."/>
            <person name="Banfield J.F."/>
        </authorList>
    </citation>
    <scope>NUCLEOTIDE SEQUENCE [LARGE SCALE GENOMIC DNA]</scope>
</reference>
<comment type="caution">
    <text evidence="2">The sequence shown here is derived from an EMBL/GenBank/DDBJ whole genome shotgun (WGS) entry which is preliminary data.</text>
</comment>
<name>A0A1F6DEH0_9BACT</name>
<dbReference type="Proteomes" id="UP000176377">
    <property type="component" value="Unassembled WGS sequence"/>
</dbReference>
<keyword evidence="1" id="KW-0472">Membrane</keyword>
<protein>
    <submittedName>
        <fullName evidence="2">Uncharacterized protein</fullName>
    </submittedName>
</protein>
<sequence length="129" mass="14059">MDLSIFLAKLFGLYFLIAGGIIMMRQKSFMPIFTEILGSRALLVILGVAELLAGLAIVIAHPIFTATWEGLITLIGAWMAVEGIIYLSMPYTKIGKLMKQFNTSTWYTSGGLVAIVMGAYLAGKGFGMW</sequence>
<keyword evidence="1" id="KW-1133">Transmembrane helix</keyword>
<gene>
    <name evidence="2" type="ORF">A2765_04525</name>
</gene>
<feature type="transmembrane region" description="Helical" evidence="1">
    <location>
        <begin position="70"/>
        <end position="92"/>
    </location>
</feature>
<accession>A0A1F6DEH0</accession>
<dbReference type="EMBL" id="MFLA01000016">
    <property type="protein sequence ID" value="OGG59824.1"/>
    <property type="molecule type" value="Genomic_DNA"/>
</dbReference>
<evidence type="ECO:0000313" key="3">
    <source>
        <dbReference type="Proteomes" id="UP000176377"/>
    </source>
</evidence>
<organism evidence="2 3">
    <name type="scientific">Candidatus Kaiserbacteria bacterium RIFCSPHIGHO2_01_FULL_56_24</name>
    <dbReference type="NCBI Taxonomy" id="1798487"/>
    <lineage>
        <taxon>Bacteria</taxon>
        <taxon>Candidatus Kaiseribacteriota</taxon>
    </lineage>
</organism>
<feature type="transmembrane region" description="Helical" evidence="1">
    <location>
        <begin position="104"/>
        <end position="123"/>
    </location>
</feature>
<evidence type="ECO:0000313" key="2">
    <source>
        <dbReference type="EMBL" id="OGG59824.1"/>
    </source>
</evidence>
<dbReference type="AlphaFoldDB" id="A0A1F6DEH0"/>
<feature type="transmembrane region" description="Helical" evidence="1">
    <location>
        <begin position="6"/>
        <end position="23"/>
    </location>
</feature>
<evidence type="ECO:0000256" key="1">
    <source>
        <dbReference type="SAM" id="Phobius"/>
    </source>
</evidence>